<evidence type="ECO:0000259" key="2">
    <source>
        <dbReference type="Pfam" id="PF05193"/>
    </source>
</evidence>
<dbReference type="AlphaFoldDB" id="A0A3D8IRE8"/>
<organism evidence="3 4">
    <name type="scientific">Helicobacter didelphidarum</name>
    <dbReference type="NCBI Taxonomy" id="2040648"/>
    <lineage>
        <taxon>Bacteria</taxon>
        <taxon>Pseudomonadati</taxon>
        <taxon>Campylobacterota</taxon>
        <taxon>Epsilonproteobacteria</taxon>
        <taxon>Campylobacterales</taxon>
        <taxon>Helicobacteraceae</taxon>
        <taxon>Helicobacter</taxon>
    </lineage>
</organism>
<sequence>MIKQLCIFLILLGASVMSATDNKVQYIQMNGVKIPVISEFSNNIPIGHVEIVFVGGGNVFNPSKQPLSEVSKNLLNYGTKELGNVGFASLLESKAIGLSATTTGTTLNFELDFLKEYEDFAYTQLASLLSNPNLTPKALKDIQVKLRASLMSKSADFDYQARVLLHKNIFAKTPLAYPSLGNSANEIDSVTLQDVQNYLDTNLVLERMIIVIGGDLDIQKSLAKLQKILEKLPRGKKVDIPHYTIKTTPIKTLKKDTQQAFIYFASPLQLQSIRDEAYKAQVAGFILGSSGFGSRLMEEIRVKRGLAYSAYMYPNITRVSVYFTGQMQTALDKQDEAIKITQDILKEFVAKGVTQEELDSAKQFILGNKPLREETLEQRLNAKFMNYYNDLPLDYREEFIKKVEQLSLTTLNEYIKLHPEIAELTFAIIRN</sequence>
<feature type="chain" id="PRO_5017550222" evidence="1">
    <location>
        <begin position="20"/>
        <end position="431"/>
    </location>
</feature>
<dbReference type="OrthoDB" id="9811314at2"/>
<dbReference type="PANTHER" id="PTHR11851:SF225">
    <property type="entry name" value="NON-PEPTIDASE HOMOLOG YMXG"/>
    <property type="match status" value="1"/>
</dbReference>
<dbReference type="InterPro" id="IPR050361">
    <property type="entry name" value="MPP/UQCRC_Complex"/>
</dbReference>
<keyword evidence="4" id="KW-1185">Reference proteome</keyword>
<evidence type="ECO:0000256" key="1">
    <source>
        <dbReference type="SAM" id="SignalP"/>
    </source>
</evidence>
<comment type="caution">
    <text evidence="3">The sequence shown here is derived from an EMBL/GenBank/DDBJ whole genome shotgun (WGS) entry which is preliminary data.</text>
</comment>
<dbReference type="RefSeq" id="WP_115542200.1">
    <property type="nucleotide sequence ID" value="NZ_NXLQ01000001.1"/>
</dbReference>
<feature type="domain" description="Peptidase M16 C-terminal" evidence="2">
    <location>
        <begin position="189"/>
        <end position="363"/>
    </location>
</feature>
<dbReference type="Pfam" id="PF05193">
    <property type="entry name" value="Peptidase_M16_C"/>
    <property type="match status" value="1"/>
</dbReference>
<dbReference type="Proteomes" id="UP000256379">
    <property type="component" value="Unassembled WGS sequence"/>
</dbReference>
<dbReference type="PANTHER" id="PTHR11851">
    <property type="entry name" value="METALLOPROTEASE"/>
    <property type="match status" value="1"/>
</dbReference>
<protein>
    <submittedName>
        <fullName evidence="3">Insulinase family protein</fullName>
    </submittedName>
</protein>
<accession>A0A3D8IRE8</accession>
<gene>
    <name evidence="3" type="ORF">CQA53_01345</name>
</gene>
<reference evidence="3 4" key="1">
    <citation type="submission" date="2018-04" db="EMBL/GenBank/DDBJ databases">
        <title>Novel Campyloabacter and Helicobacter Species and Strains.</title>
        <authorList>
            <person name="Mannion A.J."/>
            <person name="Shen Z."/>
            <person name="Fox J.G."/>
        </authorList>
    </citation>
    <scope>NUCLEOTIDE SEQUENCE [LARGE SCALE GENOMIC DNA]</scope>
    <source>
        <strain evidence="3 4">MIT 17-337</strain>
    </source>
</reference>
<keyword evidence="1" id="KW-0732">Signal</keyword>
<dbReference type="GO" id="GO:0046872">
    <property type="term" value="F:metal ion binding"/>
    <property type="evidence" value="ECO:0007669"/>
    <property type="project" value="InterPro"/>
</dbReference>
<dbReference type="Gene3D" id="3.30.830.10">
    <property type="entry name" value="Metalloenzyme, LuxS/M16 peptidase-like"/>
    <property type="match status" value="2"/>
</dbReference>
<evidence type="ECO:0000313" key="3">
    <source>
        <dbReference type="EMBL" id="RDU67673.1"/>
    </source>
</evidence>
<evidence type="ECO:0000313" key="4">
    <source>
        <dbReference type="Proteomes" id="UP000256379"/>
    </source>
</evidence>
<name>A0A3D8IRE8_9HELI</name>
<dbReference type="InterPro" id="IPR007863">
    <property type="entry name" value="Peptidase_M16_C"/>
</dbReference>
<feature type="signal peptide" evidence="1">
    <location>
        <begin position="1"/>
        <end position="19"/>
    </location>
</feature>
<dbReference type="SUPFAM" id="SSF63411">
    <property type="entry name" value="LuxS/MPP-like metallohydrolase"/>
    <property type="match status" value="2"/>
</dbReference>
<proteinExistence type="predicted"/>
<dbReference type="EMBL" id="NXLQ01000001">
    <property type="protein sequence ID" value="RDU67673.1"/>
    <property type="molecule type" value="Genomic_DNA"/>
</dbReference>
<dbReference type="InterPro" id="IPR011249">
    <property type="entry name" value="Metalloenz_LuxS/M16"/>
</dbReference>